<protein>
    <submittedName>
        <fullName evidence="1">Uncharacterized protein</fullName>
    </submittedName>
</protein>
<dbReference type="EMBL" id="BPLR01014214">
    <property type="protein sequence ID" value="GIY67204.1"/>
    <property type="molecule type" value="Genomic_DNA"/>
</dbReference>
<dbReference type="Proteomes" id="UP001054945">
    <property type="component" value="Unassembled WGS sequence"/>
</dbReference>
<evidence type="ECO:0000313" key="1">
    <source>
        <dbReference type="EMBL" id="GIY67204.1"/>
    </source>
</evidence>
<keyword evidence="2" id="KW-1185">Reference proteome</keyword>
<reference evidence="1 2" key="1">
    <citation type="submission" date="2021-06" db="EMBL/GenBank/DDBJ databases">
        <title>Caerostris extrusa draft genome.</title>
        <authorList>
            <person name="Kono N."/>
            <person name="Arakawa K."/>
        </authorList>
    </citation>
    <scope>NUCLEOTIDE SEQUENCE [LARGE SCALE GENOMIC DNA]</scope>
</reference>
<gene>
    <name evidence="1" type="ORF">CEXT_349581</name>
</gene>
<sequence length="88" mass="9857">MVDKVHGIKVKAASDQVLSQFRRIPFTSAIQFLVCAIRRYPEVVPSPPDPPPHAGSPSRSFKTFFEMRPESFYGSQYFKGLSAVLPSK</sequence>
<proteinExistence type="predicted"/>
<name>A0AAV4VC18_CAEEX</name>
<comment type="caution">
    <text evidence="1">The sequence shown here is derived from an EMBL/GenBank/DDBJ whole genome shotgun (WGS) entry which is preliminary data.</text>
</comment>
<evidence type="ECO:0000313" key="2">
    <source>
        <dbReference type="Proteomes" id="UP001054945"/>
    </source>
</evidence>
<dbReference type="AlphaFoldDB" id="A0AAV4VC18"/>
<organism evidence="1 2">
    <name type="scientific">Caerostris extrusa</name>
    <name type="common">Bark spider</name>
    <name type="synonym">Caerostris bankana</name>
    <dbReference type="NCBI Taxonomy" id="172846"/>
    <lineage>
        <taxon>Eukaryota</taxon>
        <taxon>Metazoa</taxon>
        <taxon>Ecdysozoa</taxon>
        <taxon>Arthropoda</taxon>
        <taxon>Chelicerata</taxon>
        <taxon>Arachnida</taxon>
        <taxon>Araneae</taxon>
        <taxon>Araneomorphae</taxon>
        <taxon>Entelegynae</taxon>
        <taxon>Araneoidea</taxon>
        <taxon>Araneidae</taxon>
        <taxon>Caerostris</taxon>
    </lineage>
</organism>
<accession>A0AAV4VC18</accession>